<dbReference type="CDD" id="cd01536">
    <property type="entry name" value="PBP1_ABC_sugar_binding-like"/>
    <property type="match status" value="1"/>
</dbReference>
<dbReference type="Proteomes" id="UP001321542">
    <property type="component" value="Chromosome"/>
</dbReference>
<dbReference type="PANTHER" id="PTHR46847">
    <property type="entry name" value="D-ALLOSE-BINDING PERIPLASMIC PROTEIN-RELATED"/>
    <property type="match status" value="1"/>
</dbReference>
<protein>
    <recommendedName>
        <fullName evidence="5">Periplasmic binding protein domain-containing protein</fullName>
    </recommendedName>
</protein>
<comment type="subcellular location">
    <subcellularLocation>
        <location evidence="1">Cell envelope</location>
    </subcellularLocation>
</comment>
<dbReference type="InterPro" id="IPR025997">
    <property type="entry name" value="SBP_2_dom"/>
</dbReference>
<dbReference type="EMBL" id="AP018448">
    <property type="protein sequence ID" value="BBC28820.1"/>
    <property type="molecule type" value="Genomic_DNA"/>
</dbReference>
<reference evidence="6 7" key="1">
    <citation type="journal article" date="2010" name="ChemBioChem">
        <title>Cloning and characterization of the biosynthetic gene cluster of 16-membered macrolide antibiotic FD-891: involvement of a dual functional cytochrome P450 monooxygenase catalyzing epoxidation and hydroxylation.</title>
        <authorList>
            <person name="Kudo F."/>
            <person name="Motegi A."/>
            <person name="Mizoue K."/>
            <person name="Eguchi T."/>
        </authorList>
    </citation>
    <scope>NUCLEOTIDE SEQUENCE [LARGE SCALE GENOMIC DNA]</scope>
    <source>
        <strain evidence="6 7">A-8890</strain>
    </source>
</reference>
<dbReference type="PROSITE" id="PS51257">
    <property type="entry name" value="PROKAR_LIPOPROTEIN"/>
    <property type="match status" value="1"/>
</dbReference>
<gene>
    <name evidence="6" type="ORF">SGFS_001110</name>
</gene>
<proteinExistence type="inferred from homology"/>
<dbReference type="Gene3D" id="3.40.50.2300">
    <property type="match status" value="2"/>
</dbReference>
<evidence type="ECO:0000313" key="7">
    <source>
        <dbReference type="Proteomes" id="UP001321542"/>
    </source>
</evidence>
<evidence type="ECO:0000256" key="2">
    <source>
        <dbReference type="ARBA" id="ARBA00007639"/>
    </source>
</evidence>
<reference evidence="6 7" key="2">
    <citation type="journal article" date="2023" name="ChemBioChem">
        <title>Acyltransferase Domain Exchange between Two Independent Type I Polyketide Synthases in the Same Producer Strain of Macrolide Antibiotics.</title>
        <authorList>
            <person name="Kudo F."/>
            <person name="Kishikawa K."/>
            <person name="Tsuboi K."/>
            <person name="Kido T."/>
            <person name="Usui T."/>
            <person name="Hashimoto J."/>
            <person name="Shin-Ya K."/>
            <person name="Miyanaga A."/>
            <person name="Eguchi T."/>
        </authorList>
    </citation>
    <scope>NUCLEOTIDE SEQUENCE [LARGE SCALE GENOMIC DNA]</scope>
    <source>
        <strain evidence="6 7">A-8890</strain>
    </source>
</reference>
<evidence type="ECO:0000259" key="5">
    <source>
        <dbReference type="Pfam" id="PF13407"/>
    </source>
</evidence>
<feature type="signal peptide" evidence="4">
    <location>
        <begin position="1"/>
        <end position="26"/>
    </location>
</feature>
<evidence type="ECO:0000256" key="1">
    <source>
        <dbReference type="ARBA" id="ARBA00004196"/>
    </source>
</evidence>
<evidence type="ECO:0000313" key="6">
    <source>
        <dbReference type="EMBL" id="BBC28820.1"/>
    </source>
</evidence>
<evidence type="ECO:0000256" key="3">
    <source>
        <dbReference type="ARBA" id="ARBA00022729"/>
    </source>
</evidence>
<feature type="chain" id="PRO_5045547698" description="Periplasmic binding protein domain-containing protein" evidence="4">
    <location>
        <begin position="27"/>
        <end position="372"/>
    </location>
</feature>
<dbReference type="SUPFAM" id="SSF53822">
    <property type="entry name" value="Periplasmic binding protein-like I"/>
    <property type="match status" value="1"/>
</dbReference>
<dbReference type="PANTHER" id="PTHR46847:SF1">
    <property type="entry name" value="D-ALLOSE-BINDING PERIPLASMIC PROTEIN-RELATED"/>
    <property type="match status" value="1"/>
</dbReference>
<sequence length="372" mass="39803">MTRTQCSRRRTRLRAAAFGAALSLLAAGCATSNQASSSSGDKKAGGAAKCDVTKEGNVKSSGLEAPPTKKKGQLRIGFSPTAMDTYYKRVLAGVHEGIDAAGGTSKVKLDVQAPSSQSATDDQVRSVEAWISQGYDAIAVALFNENALEPLFKKASAKGIPIFTFNSPVVCSPYYVSNIGYDQSEGGRAQAQWIVDHYKNKGTVKIAMLEGLPGPHTSERMRGFNSVISKYPNLKVVASQPAGWTRAQGLSVTENILTAHPDIDILVALYDEMALGGLEALKARNLQGKIAVVGYENMSEANAAIKKGDFAATVDTGAKQEGRNIISTIEKYVADGQHVPRTVFDNVTVYDKTNITDFNPDDYVYVPPAKKK</sequence>
<dbReference type="InterPro" id="IPR028082">
    <property type="entry name" value="Peripla_BP_I"/>
</dbReference>
<dbReference type="Pfam" id="PF13407">
    <property type="entry name" value="Peripla_BP_4"/>
    <property type="match status" value="1"/>
</dbReference>
<keyword evidence="7" id="KW-1185">Reference proteome</keyword>
<dbReference type="RefSeq" id="WP_286246724.1">
    <property type="nucleotide sequence ID" value="NZ_AP018448.1"/>
</dbReference>
<evidence type="ECO:0000256" key="4">
    <source>
        <dbReference type="SAM" id="SignalP"/>
    </source>
</evidence>
<feature type="domain" description="Periplasmic binding protein" evidence="5">
    <location>
        <begin position="76"/>
        <end position="334"/>
    </location>
</feature>
<comment type="similarity">
    <text evidence="2">Belongs to the bacterial solute-binding protein 2 family.</text>
</comment>
<organism evidence="6 7">
    <name type="scientific">Streptomyces graminofaciens</name>
    <dbReference type="NCBI Taxonomy" id="68212"/>
    <lineage>
        <taxon>Bacteria</taxon>
        <taxon>Bacillati</taxon>
        <taxon>Actinomycetota</taxon>
        <taxon>Actinomycetes</taxon>
        <taxon>Kitasatosporales</taxon>
        <taxon>Streptomycetaceae</taxon>
        <taxon>Streptomyces</taxon>
    </lineage>
</organism>
<accession>A0ABM7EZK3</accession>
<name>A0ABM7EZK3_9ACTN</name>
<keyword evidence="3 4" id="KW-0732">Signal</keyword>